<dbReference type="PROSITE" id="PS51257">
    <property type="entry name" value="PROKAR_LIPOPROTEIN"/>
    <property type="match status" value="1"/>
</dbReference>
<dbReference type="Proteomes" id="UP001338309">
    <property type="component" value="Unassembled WGS sequence"/>
</dbReference>
<dbReference type="RefSeq" id="WP_338226303.1">
    <property type="nucleotide sequence ID" value="NZ_BTPD01000020.1"/>
</dbReference>
<proteinExistence type="predicted"/>
<name>A0ABQ6PXR5_9BACT</name>
<dbReference type="InterPro" id="IPR002860">
    <property type="entry name" value="BNR_rpt"/>
</dbReference>
<dbReference type="EMBL" id="BTPD01000020">
    <property type="protein sequence ID" value="GMQ31537.1"/>
    <property type="molecule type" value="Genomic_DNA"/>
</dbReference>
<gene>
    <name evidence="1" type="ORF">Aconfl_41820</name>
</gene>
<dbReference type="SUPFAM" id="SSF110296">
    <property type="entry name" value="Oligoxyloglucan reducing end-specific cellobiohydrolase"/>
    <property type="match status" value="1"/>
</dbReference>
<accession>A0ABQ6PXR5</accession>
<dbReference type="Gene3D" id="2.130.10.10">
    <property type="entry name" value="YVTN repeat-like/Quinoprotein amine dehydrogenase"/>
    <property type="match status" value="1"/>
</dbReference>
<evidence type="ECO:0000313" key="2">
    <source>
        <dbReference type="Proteomes" id="UP001338309"/>
    </source>
</evidence>
<dbReference type="InterPro" id="IPR015943">
    <property type="entry name" value="WD40/YVTN_repeat-like_dom_sf"/>
</dbReference>
<comment type="caution">
    <text evidence="1">The sequence shown here is derived from an EMBL/GenBank/DDBJ whole genome shotgun (WGS) entry which is preliminary data.</text>
</comment>
<protein>
    <recommendedName>
        <fullName evidence="3">Photosynthesis system II assembly factor Ycf48/Hcf136-like domain-containing protein</fullName>
    </recommendedName>
</protein>
<evidence type="ECO:0000313" key="1">
    <source>
        <dbReference type="EMBL" id="GMQ31537.1"/>
    </source>
</evidence>
<dbReference type="Pfam" id="PF02012">
    <property type="entry name" value="BNR"/>
    <property type="match status" value="1"/>
</dbReference>
<reference evidence="1 2" key="1">
    <citation type="submission" date="2023-08" db="EMBL/GenBank/DDBJ databases">
        <title>Draft genome sequence of Algoriphagus confluentis.</title>
        <authorList>
            <person name="Takatani N."/>
            <person name="Hosokawa M."/>
            <person name="Sawabe T."/>
        </authorList>
    </citation>
    <scope>NUCLEOTIDE SEQUENCE [LARGE SCALE GENOMIC DNA]</scope>
    <source>
        <strain evidence="1 2">NBRC 111222</strain>
    </source>
</reference>
<dbReference type="CDD" id="cd15482">
    <property type="entry name" value="Sialidase_non-viral"/>
    <property type="match status" value="1"/>
</dbReference>
<organism evidence="1 2">
    <name type="scientific">Algoriphagus confluentis</name>
    <dbReference type="NCBI Taxonomy" id="1697556"/>
    <lineage>
        <taxon>Bacteria</taxon>
        <taxon>Pseudomonadati</taxon>
        <taxon>Bacteroidota</taxon>
        <taxon>Cytophagia</taxon>
        <taxon>Cytophagales</taxon>
        <taxon>Cyclobacteriaceae</taxon>
        <taxon>Algoriphagus</taxon>
    </lineage>
</organism>
<keyword evidence="2" id="KW-1185">Reference proteome</keyword>
<sequence length="369" mass="40893">MNRLNSRTILFITALLFSITGCIEDNESSPITSGPFTFVSQELNGISVNELVIKGDWIFAATTNGVYGKKLSAAGSKFLPLGLQKNDVRDIHAFTTSEMIASVVNFTSTNTEVKIFKTTNSGKNWNLFETNFGGPDENFRDGLNDFEEVPGEPNHLYAAGQLVVAKSLDKGKTWTPVWGDWGMAAQPLMTIAVNPLKPDELWAGGQGSIENGYLIKIKNDQEEESWYDLVPNPTTVKEIVIDRESPQSIYVGWEGELSKTTDNGKTWQTLIDASENSDFFFGIGLSPTVSSRIYAGRWIKGKDQQTLEIYYSDDKGITWQSNKFLQITKGGVWDLKVTRSGNKDRIFLGLDKGGVVELINESQVSTLLE</sequence>
<evidence type="ECO:0008006" key="3">
    <source>
        <dbReference type="Google" id="ProtNLM"/>
    </source>
</evidence>